<evidence type="ECO:0000313" key="3">
    <source>
        <dbReference type="EMBL" id="SEL45076.1"/>
    </source>
</evidence>
<sequence>MKKHPFLMTVICLFALMQTTYAQFNKNVVIAHRGAWKVSNLPENSIASLNHAVSLGCYGSEFDVYLTKDDILVVNHNKDFYGIDIETATYQELLAKKHPNGESIPTAEAYLKEGLKQKGTKLIFELKPSKLGKERVLKAAEMSVALVKKVGAEKWVDYITFDRDAGKHLAKLAPNAEVAYLNGDLTPAEAKADGFKGIDYHFKKFEENPTWIKDAQKLGLTVNVWTVNDAEKMKSLLDQKVDYITTNEPELLFDILNKK</sequence>
<accession>A0A1H7QB17</accession>
<dbReference type="PANTHER" id="PTHR46211">
    <property type="entry name" value="GLYCEROPHOSPHORYL DIESTER PHOSPHODIESTERASE"/>
    <property type="match status" value="1"/>
</dbReference>
<evidence type="ECO:0000259" key="2">
    <source>
        <dbReference type="PROSITE" id="PS51704"/>
    </source>
</evidence>
<name>A0A1H7QB17_OLID1</name>
<evidence type="ECO:0000256" key="1">
    <source>
        <dbReference type="SAM" id="SignalP"/>
    </source>
</evidence>
<keyword evidence="1" id="KW-0732">Signal</keyword>
<dbReference type="PANTHER" id="PTHR46211:SF1">
    <property type="entry name" value="GLYCEROPHOSPHODIESTER PHOSPHODIESTERASE, CYTOPLASMIC"/>
    <property type="match status" value="1"/>
</dbReference>
<dbReference type="GO" id="GO:0006629">
    <property type="term" value="P:lipid metabolic process"/>
    <property type="evidence" value="ECO:0007669"/>
    <property type="project" value="InterPro"/>
</dbReference>
<dbReference type="Proteomes" id="UP000199421">
    <property type="component" value="Unassembled WGS sequence"/>
</dbReference>
<proteinExistence type="predicted"/>
<feature type="chain" id="PRO_5011587931" evidence="1">
    <location>
        <begin position="23"/>
        <end position="259"/>
    </location>
</feature>
<organism evidence="3 4">
    <name type="scientific">Olivibacter domesticus</name>
    <name type="common">Pseudosphingobacterium domesticum</name>
    <dbReference type="NCBI Taxonomy" id="407022"/>
    <lineage>
        <taxon>Bacteria</taxon>
        <taxon>Pseudomonadati</taxon>
        <taxon>Bacteroidota</taxon>
        <taxon>Sphingobacteriia</taxon>
        <taxon>Sphingobacteriales</taxon>
        <taxon>Sphingobacteriaceae</taxon>
        <taxon>Olivibacter</taxon>
    </lineage>
</organism>
<feature type="signal peptide" evidence="1">
    <location>
        <begin position="1"/>
        <end position="22"/>
    </location>
</feature>
<dbReference type="Pfam" id="PF03009">
    <property type="entry name" value="GDPD"/>
    <property type="match status" value="1"/>
</dbReference>
<dbReference type="Gene3D" id="3.20.20.190">
    <property type="entry name" value="Phosphatidylinositol (PI) phosphodiesterase"/>
    <property type="match status" value="1"/>
</dbReference>
<dbReference type="OrthoDB" id="9776255at2"/>
<dbReference type="InterPro" id="IPR017946">
    <property type="entry name" value="PLC-like_Pdiesterase_TIM-brl"/>
</dbReference>
<dbReference type="GO" id="GO:0008081">
    <property type="term" value="F:phosphoric diester hydrolase activity"/>
    <property type="evidence" value="ECO:0007669"/>
    <property type="project" value="InterPro"/>
</dbReference>
<protein>
    <submittedName>
        <fullName evidence="3">Glycerophosphoryl diester phosphodiesterase</fullName>
    </submittedName>
</protein>
<keyword evidence="4" id="KW-1185">Reference proteome</keyword>
<reference evidence="4" key="1">
    <citation type="submission" date="2016-10" db="EMBL/GenBank/DDBJ databases">
        <authorList>
            <person name="Varghese N."/>
            <person name="Submissions S."/>
        </authorList>
    </citation>
    <scope>NUCLEOTIDE SEQUENCE [LARGE SCALE GENOMIC DNA]</scope>
    <source>
        <strain evidence="4">DSM 18733</strain>
    </source>
</reference>
<dbReference type="InterPro" id="IPR030395">
    <property type="entry name" value="GP_PDE_dom"/>
</dbReference>
<evidence type="ECO:0000313" key="4">
    <source>
        <dbReference type="Proteomes" id="UP000199421"/>
    </source>
</evidence>
<dbReference type="EMBL" id="FOAF01000002">
    <property type="protein sequence ID" value="SEL45076.1"/>
    <property type="molecule type" value="Genomic_DNA"/>
</dbReference>
<dbReference type="STRING" id="407022.SAMN05661044_02526"/>
<dbReference type="PROSITE" id="PS51704">
    <property type="entry name" value="GP_PDE"/>
    <property type="match status" value="1"/>
</dbReference>
<dbReference type="SUPFAM" id="SSF51695">
    <property type="entry name" value="PLC-like phosphodiesterases"/>
    <property type="match status" value="1"/>
</dbReference>
<feature type="domain" description="GP-PDE" evidence="2">
    <location>
        <begin position="27"/>
        <end position="256"/>
    </location>
</feature>
<gene>
    <name evidence="3" type="ORF">SAMN05661044_02526</name>
</gene>
<dbReference type="AlphaFoldDB" id="A0A1H7QB17"/>